<dbReference type="PANTHER" id="PTHR11002:SF76">
    <property type="entry name" value="CARBONIC ANHYDRASE"/>
    <property type="match status" value="1"/>
</dbReference>
<keyword evidence="9" id="KW-1133">Transmembrane helix</keyword>
<dbReference type="EMBL" id="SOZI01000111">
    <property type="protein sequence ID" value="TNY19041.1"/>
    <property type="molecule type" value="Genomic_DNA"/>
</dbReference>
<evidence type="ECO:0000256" key="6">
    <source>
        <dbReference type="ARBA" id="ARBA00048348"/>
    </source>
</evidence>
<reference evidence="10 11" key="1">
    <citation type="submission" date="2019-03" db="EMBL/GenBank/DDBJ databases">
        <title>Rhodosporidium diobovatum UCD-FST 08-225 genome sequencing, assembly, and annotation.</title>
        <authorList>
            <person name="Fakankun I.U."/>
            <person name="Fristensky B."/>
            <person name="Levin D.B."/>
        </authorList>
    </citation>
    <scope>NUCLEOTIDE SEQUENCE [LARGE SCALE GENOMIC DNA]</scope>
    <source>
        <strain evidence="10 11">UCD-FST 08-225</strain>
    </source>
</reference>
<evidence type="ECO:0000256" key="8">
    <source>
        <dbReference type="SAM" id="MobiDB-lite"/>
    </source>
</evidence>
<dbReference type="Gene3D" id="3.40.1050.10">
    <property type="entry name" value="Carbonic anhydrase"/>
    <property type="match status" value="1"/>
</dbReference>
<name>A0A5C5FTD9_9BASI</name>
<comment type="catalytic activity">
    <reaction evidence="6">
        <text>hydrogencarbonate + H(+) = CO2 + H2O</text>
        <dbReference type="Rhea" id="RHEA:10748"/>
        <dbReference type="ChEBI" id="CHEBI:15377"/>
        <dbReference type="ChEBI" id="CHEBI:15378"/>
        <dbReference type="ChEBI" id="CHEBI:16526"/>
        <dbReference type="ChEBI" id="CHEBI:17544"/>
        <dbReference type="EC" id="4.2.1.1"/>
    </reaction>
</comment>
<dbReference type="SUPFAM" id="SSF53056">
    <property type="entry name" value="beta-carbonic anhydrase, cab"/>
    <property type="match status" value="1"/>
</dbReference>
<accession>A0A5C5FTD9</accession>
<feature type="transmembrane region" description="Helical" evidence="9">
    <location>
        <begin position="83"/>
        <end position="107"/>
    </location>
</feature>
<dbReference type="InterPro" id="IPR036874">
    <property type="entry name" value="Carbonic_anhydrase_sf"/>
</dbReference>
<feature type="binding site" evidence="7">
    <location>
        <position position="280"/>
    </location>
    <ligand>
        <name>Zn(2+)</name>
        <dbReference type="ChEBI" id="CHEBI:29105"/>
    </ligand>
</feature>
<comment type="caution">
    <text evidence="10">The sequence shown here is derived from an EMBL/GenBank/DDBJ whole genome shotgun (WGS) entry which is preliminary data.</text>
</comment>
<evidence type="ECO:0000256" key="3">
    <source>
        <dbReference type="ARBA" id="ARBA00022723"/>
    </source>
</evidence>
<dbReference type="EC" id="4.2.1.1" evidence="2"/>
<keyword evidence="4 7" id="KW-0862">Zinc</keyword>
<comment type="similarity">
    <text evidence="1">Belongs to the beta-class carbonic anhydrase family.</text>
</comment>
<evidence type="ECO:0000256" key="7">
    <source>
        <dbReference type="PIRSR" id="PIRSR601765-1"/>
    </source>
</evidence>
<evidence type="ECO:0000256" key="1">
    <source>
        <dbReference type="ARBA" id="ARBA00006217"/>
    </source>
</evidence>
<protein>
    <recommendedName>
        <fullName evidence="2">carbonic anhydrase</fullName>
        <ecNumber evidence="2">4.2.1.1</ecNumber>
    </recommendedName>
</protein>
<dbReference type="AlphaFoldDB" id="A0A5C5FTD9"/>
<dbReference type="GO" id="GO:0071244">
    <property type="term" value="P:cellular response to carbon dioxide"/>
    <property type="evidence" value="ECO:0007669"/>
    <property type="project" value="TreeGrafter"/>
</dbReference>
<evidence type="ECO:0000256" key="4">
    <source>
        <dbReference type="ARBA" id="ARBA00022833"/>
    </source>
</evidence>
<keyword evidence="3 7" id="KW-0479">Metal-binding</keyword>
<evidence type="ECO:0000256" key="9">
    <source>
        <dbReference type="SAM" id="Phobius"/>
    </source>
</evidence>
<dbReference type="Pfam" id="PF00484">
    <property type="entry name" value="Pro_CA"/>
    <property type="match status" value="1"/>
</dbReference>
<dbReference type="Proteomes" id="UP000311382">
    <property type="component" value="Unassembled WGS sequence"/>
</dbReference>
<sequence length="436" mass="46650">MSSRRPCPGQARRRREVTQSTSTDAHTRRLVPLVPQHPHSSQGSDDEALLSRKKGSTGDDPEAQTPARRQSSLAAAASPSRKVYIAFVVFLLVVLIVVGVVLGVAYAKRTQEYAASLGESDSQRAADKAAIDAQGQAMQSSLGMVVGDGHGGTVTAAPSNPMATATAPVDVSLPSPTGALQRFPELQALFAGNREWRNETMTEDATLIPELAKAQHPKFAYVGCADSRVPETTVFNTKPGEIFVTRNVGNQYLVDDLSSETVLSYAVKHLGVQHVVVMGHASCGAVKAAIADASSSVLTDMDETRIDTWIRPIRSLYMTSKRSEIASFREAYKGKEVTGDDVTDDVWRALVEENVKLNVQRVAVDSTVQKSWDAWSKSNHSSSVAASTSVASAVGAQGHRLSKRDADAPVELWVHGWVYDIGTGLVEDLGVSVGPS</sequence>
<dbReference type="SMART" id="SM00947">
    <property type="entry name" value="Pro_CA"/>
    <property type="match status" value="1"/>
</dbReference>
<feature type="binding site" evidence="7">
    <location>
        <position position="224"/>
    </location>
    <ligand>
        <name>Zn(2+)</name>
        <dbReference type="ChEBI" id="CHEBI:29105"/>
    </ligand>
</feature>
<feature type="binding site" evidence="7">
    <location>
        <position position="226"/>
    </location>
    <ligand>
        <name>Zn(2+)</name>
        <dbReference type="ChEBI" id="CHEBI:29105"/>
    </ligand>
</feature>
<evidence type="ECO:0000256" key="2">
    <source>
        <dbReference type="ARBA" id="ARBA00012925"/>
    </source>
</evidence>
<evidence type="ECO:0000313" key="10">
    <source>
        <dbReference type="EMBL" id="TNY19041.1"/>
    </source>
</evidence>
<evidence type="ECO:0000256" key="5">
    <source>
        <dbReference type="ARBA" id="ARBA00023239"/>
    </source>
</evidence>
<dbReference type="GO" id="GO:0004089">
    <property type="term" value="F:carbonate dehydratase activity"/>
    <property type="evidence" value="ECO:0007669"/>
    <property type="project" value="UniProtKB-EC"/>
</dbReference>
<dbReference type="GO" id="GO:0034599">
    <property type="term" value="P:cellular response to oxidative stress"/>
    <property type="evidence" value="ECO:0007669"/>
    <property type="project" value="TreeGrafter"/>
</dbReference>
<evidence type="ECO:0000313" key="11">
    <source>
        <dbReference type="Proteomes" id="UP000311382"/>
    </source>
</evidence>
<feature type="binding site" evidence="7">
    <location>
        <position position="283"/>
    </location>
    <ligand>
        <name>Zn(2+)</name>
        <dbReference type="ChEBI" id="CHEBI:29105"/>
    </ligand>
</feature>
<dbReference type="InterPro" id="IPR001765">
    <property type="entry name" value="Carbonic_anhydrase"/>
</dbReference>
<keyword evidence="9" id="KW-0472">Membrane</keyword>
<keyword evidence="9" id="KW-0812">Transmembrane</keyword>
<dbReference type="PANTHER" id="PTHR11002">
    <property type="entry name" value="CARBONIC ANHYDRASE"/>
    <property type="match status" value="1"/>
</dbReference>
<keyword evidence="11" id="KW-1185">Reference proteome</keyword>
<gene>
    <name evidence="10" type="ORF">DMC30DRAFT_401530</name>
</gene>
<feature type="region of interest" description="Disordered" evidence="8">
    <location>
        <begin position="1"/>
        <end position="75"/>
    </location>
</feature>
<proteinExistence type="inferred from homology"/>
<dbReference type="STRING" id="5288.A0A5C5FTD9"/>
<organism evidence="10 11">
    <name type="scientific">Rhodotorula diobovata</name>
    <dbReference type="NCBI Taxonomy" id="5288"/>
    <lineage>
        <taxon>Eukaryota</taxon>
        <taxon>Fungi</taxon>
        <taxon>Dikarya</taxon>
        <taxon>Basidiomycota</taxon>
        <taxon>Pucciniomycotina</taxon>
        <taxon>Microbotryomycetes</taxon>
        <taxon>Sporidiobolales</taxon>
        <taxon>Sporidiobolaceae</taxon>
        <taxon>Rhodotorula</taxon>
    </lineage>
</organism>
<dbReference type="GO" id="GO:0008270">
    <property type="term" value="F:zinc ion binding"/>
    <property type="evidence" value="ECO:0007669"/>
    <property type="project" value="InterPro"/>
</dbReference>
<keyword evidence="5" id="KW-0456">Lyase</keyword>
<comment type="cofactor">
    <cofactor evidence="7">
        <name>Zn(2+)</name>
        <dbReference type="ChEBI" id="CHEBI:29105"/>
    </cofactor>
    <text evidence="7">Binds 1 zinc ion per subunit.</text>
</comment>
<dbReference type="OrthoDB" id="10248475at2759"/>
<feature type="compositionally biased region" description="Low complexity" evidence="8">
    <location>
        <begin position="1"/>
        <end position="10"/>
    </location>
</feature>